<dbReference type="Proteomes" id="UP000183994">
    <property type="component" value="Unassembled WGS sequence"/>
</dbReference>
<dbReference type="InterPro" id="IPR011330">
    <property type="entry name" value="Glyco_hydro/deAcase_b/a-brl"/>
</dbReference>
<dbReference type="SUPFAM" id="SSF88713">
    <property type="entry name" value="Glycoside hydrolase/deacetylase"/>
    <property type="match status" value="1"/>
</dbReference>
<evidence type="ECO:0000259" key="1">
    <source>
        <dbReference type="Pfam" id="PF01522"/>
    </source>
</evidence>
<gene>
    <name evidence="2" type="ORF">SAMN02745216_02795</name>
</gene>
<dbReference type="EMBL" id="FQZU01000017">
    <property type="protein sequence ID" value="SHK05786.1"/>
    <property type="molecule type" value="Genomic_DNA"/>
</dbReference>
<dbReference type="Pfam" id="PF01522">
    <property type="entry name" value="Polysacc_deac_1"/>
    <property type="match status" value="1"/>
</dbReference>
<dbReference type="InterPro" id="IPR002509">
    <property type="entry name" value="NODB_dom"/>
</dbReference>
<dbReference type="Gene3D" id="3.20.20.370">
    <property type="entry name" value="Glycoside hydrolase/deacetylase"/>
    <property type="match status" value="1"/>
</dbReference>
<dbReference type="AlphaFoldDB" id="A0A1M6PCW2"/>
<dbReference type="RefSeq" id="WP_073476786.1">
    <property type="nucleotide sequence ID" value="NZ_FQZU01000017.1"/>
</dbReference>
<dbReference type="STRING" id="1121393.SAMN02745216_02795"/>
<name>A0A1M6PCW2_9BACT</name>
<reference evidence="3" key="1">
    <citation type="submission" date="2016-11" db="EMBL/GenBank/DDBJ databases">
        <authorList>
            <person name="Varghese N."/>
            <person name="Submissions S."/>
        </authorList>
    </citation>
    <scope>NUCLEOTIDE SEQUENCE [LARGE SCALE GENOMIC DNA]</scope>
    <source>
        <strain evidence="3">DSM 16219</strain>
    </source>
</reference>
<organism evidence="2 3">
    <name type="scientific">Desulfatibacillum alkenivorans DSM 16219</name>
    <dbReference type="NCBI Taxonomy" id="1121393"/>
    <lineage>
        <taxon>Bacteria</taxon>
        <taxon>Pseudomonadati</taxon>
        <taxon>Thermodesulfobacteriota</taxon>
        <taxon>Desulfobacteria</taxon>
        <taxon>Desulfobacterales</taxon>
        <taxon>Desulfatibacillaceae</taxon>
        <taxon>Desulfatibacillum</taxon>
    </lineage>
</organism>
<protein>
    <submittedName>
        <fullName evidence="2">Polysaccharide deacetylase</fullName>
    </submittedName>
</protein>
<accession>A0A1M6PCW2</accession>
<evidence type="ECO:0000313" key="2">
    <source>
        <dbReference type="EMBL" id="SHK05786.1"/>
    </source>
</evidence>
<dbReference type="GO" id="GO:0016810">
    <property type="term" value="F:hydrolase activity, acting on carbon-nitrogen (but not peptide) bonds"/>
    <property type="evidence" value="ECO:0007669"/>
    <property type="project" value="InterPro"/>
</dbReference>
<dbReference type="GO" id="GO:0005975">
    <property type="term" value="P:carbohydrate metabolic process"/>
    <property type="evidence" value="ECO:0007669"/>
    <property type="project" value="InterPro"/>
</dbReference>
<feature type="domain" description="NodB homology" evidence="1">
    <location>
        <begin position="41"/>
        <end position="166"/>
    </location>
</feature>
<keyword evidence="3" id="KW-1185">Reference proteome</keyword>
<evidence type="ECO:0000313" key="3">
    <source>
        <dbReference type="Proteomes" id="UP000183994"/>
    </source>
</evidence>
<sequence length="259" mass="29415">MLKVVSDIWKCDPDDFKCSLDRTMNESLEKISRGKVFFRADDIAAPSKNFTQMMALFKKYQTPLCLAVTPSWISRPRWQALLEAAGDEPSLWCWHQHGWRHINHEPEGKKQEFGPSRTKEAIARDLALGKERLEQILGPRFFPFFTPPWNRCSAHTLALLQSMGYNGISRSIGAKPKSQGLPDIFVNVDLHTRREKDGKKDLTVFFQELSRALSSGYCGVMIHHQLMNDAAFEALEALLQAFCADKKLELGAFDSLGLN</sequence>
<dbReference type="InterPro" id="IPR049591">
    <property type="entry name" value="CE4_u4-like"/>
</dbReference>
<dbReference type="CDD" id="cd10928">
    <property type="entry name" value="CE4_u4"/>
    <property type="match status" value="1"/>
</dbReference>
<proteinExistence type="predicted"/>